<reference evidence="2" key="1">
    <citation type="submission" date="2015-05" db="EMBL/GenBank/DDBJ databases">
        <authorList>
            <person name="Fogelqvist Johan"/>
        </authorList>
    </citation>
    <scope>NUCLEOTIDE SEQUENCE [LARGE SCALE GENOMIC DNA]</scope>
</reference>
<organism evidence="1 2">
    <name type="scientific">Verticillium longisporum</name>
    <name type="common">Verticillium dahliae var. longisporum</name>
    <dbReference type="NCBI Taxonomy" id="100787"/>
    <lineage>
        <taxon>Eukaryota</taxon>
        <taxon>Fungi</taxon>
        <taxon>Dikarya</taxon>
        <taxon>Ascomycota</taxon>
        <taxon>Pezizomycotina</taxon>
        <taxon>Sordariomycetes</taxon>
        <taxon>Hypocreomycetidae</taxon>
        <taxon>Glomerellales</taxon>
        <taxon>Plectosphaerellaceae</taxon>
        <taxon>Verticillium</taxon>
    </lineage>
</organism>
<evidence type="ECO:0000313" key="1">
    <source>
        <dbReference type="EMBL" id="CRK45651.1"/>
    </source>
</evidence>
<feature type="non-terminal residue" evidence="1">
    <location>
        <position position="1"/>
    </location>
</feature>
<dbReference type="EMBL" id="CVQI01035007">
    <property type="protein sequence ID" value="CRK45651.1"/>
    <property type="molecule type" value="Genomic_DNA"/>
</dbReference>
<sequence>HGRCQPGQGFPRRIRRDGSSRRTRCRGLCDSLSRVS</sequence>
<dbReference type="AlphaFoldDB" id="A0A0G4NGG0"/>
<proteinExistence type="predicted"/>
<name>A0A0G4NGG0_VERLO</name>
<evidence type="ECO:0000313" key="2">
    <source>
        <dbReference type="Proteomes" id="UP000045706"/>
    </source>
</evidence>
<dbReference type="Proteomes" id="UP000045706">
    <property type="component" value="Unassembled WGS sequence"/>
</dbReference>
<accession>A0A0G4NGG0</accession>
<gene>
    <name evidence="1" type="ORF">BN1723_019795</name>
</gene>
<protein>
    <submittedName>
        <fullName evidence="1">Uncharacterized protein</fullName>
    </submittedName>
</protein>